<organism evidence="7 8">
    <name type="scientific">Zingiber officinale</name>
    <name type="common">Ginger</name>
    <name type="synonym">Amomum zingiber</name>
    <dbReference type="NCBI Taxonomy" id="94328"/>
    <lineage>
        <taxon>Eukaryota</taxon>
        <taxon>Viridiplantae</taxon>
        <taxon>Streptophyta</taxon>
        <taxon>Embryophyta</taxon>
        <taxon>Tracheophyta</taxon>
        <taxon>Spermatophyta</taxon>
        <taxon>Magnoliopsida</taxon>
        <taxon>Liliopsida</taxon>
        <taxon>Zingiberales</taxon>
        <taxon>Zingiberaceae</taxon>
        <taxon>Zingiber</taxon>
    </lineage>
</organism>
<keyword evidence="2" id="KW-0690">Ribosome biogenesis</keyword>
<evidence type="ECO:0000256" key="1">
    <source>
        <dbReference type="ARBA" id="ARBA00004604"/>
    </source>
</evidence>
<dbReference type="InterPro" id="IPR012173">
    <property type="entry name" value="Mpp10"/>
</dbReference>
<evidence type="ECO:0000256" key="6">
    <source>
        <dbReference type="ARBA" id="ARBA00029455"/>
    </source>
</evidence>
<dbReference type="Proteomes" id="UP000734854">
    <property type="component" value="Unassembled WGS sequence"/>
</dbReference>
<dbReference type="Pfam" id="PF04006">
    <property type="entry name" value="Mpp10"/>
    <property type="match status" value="1"/>
</dbReference>
<evidence type="ECO:0000256" key="4">
    <source>
        <dbReference type="ARBA" id="ARBA00023242"/>
    </source>
</evidence>
<dbReference type="PANTHER" id="PTHR17039">
    <property type="entry name" value="U3 SMALL NUCLEOLAR RIBONUCLEOPROTEIN PROTEIN MPP10"/>
    <property type="match status" value="1"/>
</dbReference>
<protein>
    <submittedName>
        <fullName evidence="7">Uncharacterized protein</fullName>
    </submittedName>
</protein>
<dbReference type="EMBL" id="JACMSC010000004">
    <property type="protein sequence ID" value="KAG6525545.1"/>
    <property type="molecule type" value="Genomic_DNA"/>
</dbReference>
<dbReference type="GO" id="GO:0005732">
    <property type="term" value="C:sno(s)RNA-containing ribonucleoprotein complex"/>
    <property type="evidence" value="ECO:0007669"/>
    <property type="project" value="InterPro"/>
</dbReference>
<name>A0A8J5HIS2_ZINOF</name>
<dbReference type="GO" id="GO:0034457">
    <property type="term" value="C:Mpp10 complex"/>
    <property type="evidence" value="ECO:0007669"/>
    <property type="project" value="InterPro"/>
</dbReference>
<comment type="similarity">
    <text evidence="6">Belongs to the MPP10 family.</text>
</comment>
<evidence type="ECO:0000313" key="8">
    <source>
        <dbReference type="Proteomes" id="UP000734854"/>
    </source>
</evidence>
<keyword evidence="5" id="KW-0687">Ribonucleoprotein</keyword>
<evidence type="ECO:0000313" key="7">
    <source>
        <dbReference type="EMBL" id="KAG6525545.1"/>
    </source>
</evidence>
<reference evidence="7 8" key="1">
    <citation type="submission" date="2020-08" db="EMBL/GenBank/DDBJ databases">
        <title>Plant Genome Project.</title>
        <authorList>
            <person name="Zhang R.-G."/>
        </authorList>
    </citation>
    <scope>NUCLEOTIDE SEQUENCE [LARGE SCALE GENOMIC DNA]</scope>
    <source>
        <tissue evidence="7">Rhizome</tissue>
    </source>
</reference>
<comment type="subcellular location">
    <subcellularLocation>
        <location evidence="1">Nucleus</location>
        <location evidence="1">Nucleolus</location>
    </subcellularLocation>
</comment>
<evidence type="ECO:0000256" key="5">
    <source>
        <dbReference type="ARBA" id="ARBA00023274"/>
    </source>
</evidence>
<accession>A0A8J5HIS2</accession>
<dbReference type="AlphaFoldDB" id="A0A8J5HIS2"/>
<sequence length="324" mass="36740">MFFSVSFPKPYSSLTPPHRPLRRLPPHHPLHRLLRRLPPHRPLRLLPPHHPLRCLLPRRPLRRLNFRPRHLLLATSTFSHLHRLLLLKPRPFSSSSSSYSSSSSFSSLWITITDLGSEDMTIVPLALKNERKHLRSDGRISGRLSGRNLITNAVAVECCFTKADTPTSSTDSKPGLSGVDLFALAMEEVAPLAISDAAMLAPEEIFHGKGNIKEEAELTKEERKRRRANQKRRFRRLKVAYSHLDCVLNLHPILKLSTNLSSINSHLLSPSPVHLLPHHRLSRNVDLFSSAPLHLAFGVRYLILFVAFHSFLELHQLISPCSSI</sequence>
<dbReference type="GO" id="GO:0032040">
    <property type="term" value="C:small-subunit processome"/>
    <property type="evidence" value="ECO:0007669"/>
    <property type="project" value="TreeGrafter"/>
</dbReference>
<comment type="caution">
    <text evidence="7">The sequence shown here is derived from an EMBL/GenBank/DDBJ whole genome shotgun (WGS) entry which is preliminary data.</text>
</comment>
<evidence type="ECO:0000256" key="3">
    <source>
        <dbReference type="ARBA" id="ARBA00022552"/>
    </source>
</evidence>
<dbReference type="GO" id="GO:0006364">
    <property type="term" value="P:rRNA processing"/>
    <property type="evidence" value="ECO:0007669"/>
    <property type="project" value="UniProtKB-KW"/>
</dbReference>
<keyword evidence="8" id="KW-1185">Reference proteome</keyword>
<gene>
    <name evidence="7" type="ORF">ZIOFF_015507</name>
</gene>
<dbReference type="PANTHER" id="PTHR17039:SF0">
    <property type="entry name" value="U3 SMALL NUCLEOLAR RIBONUCLEOPROTEIN PROTEIN MPP10"/>
    <property type="match status" value="1"/>
</dbReference>
<keyword evidence="4" id="KW-0539">Nucleus</keyword>
<evidence type="ECO:0000256" key="2">
    <source>
        <dbReference type="ARBA" id="ARBA00022517"/>
    </source>
</evidence>
<keyword evidence="3" id="KW-0698">rRNA processing</keyword>
<proteinExistence type="inferred from homology"/>